<name>A0A4C1ZGF5_EUMVA</name>
<dbReference type="Proteomes" id="UP000299102">
    <property type="component" value="Unassembled WGS sequence"/>
</dbReference>
<sequence length="387" mass="42516">MPSDVGTIRAPRAGGGAARASPERAPARRRQPDYERFIGQDLRPKYFYSMRNRQEKFSDRKLKEKQKNMNAPSYDFPPDTSQRFYNDSTNRNAFTFAATNLNIHKAESSISHGVSVTGSLNDCGARVSVALCGFIVLFRAHGVVHRLEHPQAVALKRSPRRVQQLPEQRNTSALQFHGAATVRNGASDEKSPGGGRGRAGDDKSGRFRGCRRGRGDVVIRGGGGGSSFACTPRKYVGPKVSYEKRVNLSWPISETISRSVAYFVMTSFILPFVVAASAPADGRCPPSAVELDVTNHTGINSNLYARSGNSCARRRRVPARALTKIRRHFTIQSIKVTPRGSVRAEVGGTRKGTRAARGDTSRPPRSGFTLTWPILKLLYVFSFTFVG</sequence>
<feature type="region of interest" description="Disordered" evidence="1">
    <location>
        <begin position="158"/>
        <end position="208"/>
    </location>
</feature>
<feature type="compositionally biased region" description="Basic and acidic residues" evidence="1">
    <location>
        <begin position="21"/>
        <end position="32"/>
    </location>
</feature>
<accession>A0A4C1ZGF5</accession>
<evidence type="ECO:0000313" key="2">
    <source>
        <dbReference type="EMBL" id="GBP86194.1"/>
    </source>
</evidence>
<evidence type="ECO:0000256" key="1">
    <source>
        <dbReference type="SAM" id="MobiDB-lite"/>
    </source>
</evidence>
<feature type="region of interest" description="Disordered" evidence="1">
    <location>
        <begin position="1"/>
        <end position="32"/>
    </location>
</feature>
<comment type="caution">
    <text evidence="2">The sequence shown here is derived from an EMBL/GenBank/DDBJ whole genome shotgun (WGS) entry which is preliminary data.</text>
</comment>
<dbReference type="EMBL" id="BGZK01001779">
    <property type="protein sequence ID" value="GBP86194.1"/>
    <property type="molecule type" value="Genomic_DNA"/>
</dbReference>
<organism evidence="2 3">
    <name type="scientific">Eumeta variegata</name>
    <name type="common">Bagworm moth</name>
    <name type="synonym">Eumeta japonica</name>
    <dbReference type="NCBI Taxonomy" id="151549"/>
    <lineage>
        <taxon>Eukaryota</taxon>
        <taxon>Metazoa</taxon>
        <taxon>Ecdysozoa</taxon>
        <taxon>Arthropoda</taxon>
        <taxon>Hexapoda</taxon>
        <taxon>Insecta</taxon>
        <taxon>Pterygota</taxon>
        <taxon>Neoptera</taxon>
        <taxon>Endopterygota</taxon>
        <taxon>Lepidoptera</taxon>
        <taxon>Glossata</taxon>
        <taxon>Ditrysia</taxon>
        <taxon>Tineoidea</taxon>
        <taxon>Psychidae</taxon>
        <taxon>Oiketicinae</taxon>
        <taxon>Eumeta</taxon>
    </lineage>
</organism>
<proteinExistence type="predicted"/>
<evidence type="ECO:0000313" key="3">
    <source>
        <dbReference type="Proteomes" id="UP000299102"/>
    </source>
</evidence>
<reference evidence="2 3" key="1">
    <citation type="journal article" date="2019" name="Commun. Biol.">
        <title>The bagworm genome reveals a unique fibroin gene that provides high tensile strength.</title>
        <authorList>
            <person name="Kono N."/>
            <person name="Nakamura H."/>
            <person name="Ohtoshi R."/>
            <person name="Tomita M."/>
            <person name="Numata K."/>
            <person name="Arakawa K."/>
        </authorList>
    </citation>
    <scope>NUCLEOTIDE SEQUENCE [LARGE SCALE GENOMIC DNA]</scope>
</reference>
<dbReference type="AlphaFoldDB" id="A0A4C1ZGF5"/>
<keyword evidence="3" id="KW-1185">Reference proteome</keyword>
<protein>
    <submittedName>
        <fullName evidence="2">Uncharacterized protein</fullName>
    </submittedName>
</protein>
<feature type="region of interest" description="Disordered" evidence="1">
    <location>
        <begin position="342"/>
        <end position="364"/>
    </location>
</feature>
<feature type="compositionally biased region" description="Polar residues" evidence="1">
    <location>
        <begin position="165"/>
        <end position="174"/>
    </location>
</feature>
<gene>
    <name evidence="2" type="ORF">EVAR_63970_1</name>
</gene>